<keyword evidence="1" id="KW-0808">Transferase</keyword>
<dbReference type="Pfam" id="PF20143">
    <property type="entry name" value="NAD_kinase_C"/>
    <property type="match status" value="1"/>
</dbReference>
<name>A0A0F7PAZ4_9EURY</name>
<organism evidence="1 2">
    <name type="scientific">Halanaeroarchaeum sulfurireducens</name>
    <dbReference type="NCBI Taxonomy" id="1604004"/>
    <lineage>
        <taxon>Archaea</taxon>
        <taxon>Methanobacteriati</taxon>
        <taxon>Methanobacteriota</taxon>
        <taxon>Stenosarchaea group</taxon>
        <taxon>Halobacteria</taxon>
        <taxon>Halobacteriales</taxon>
        <taxon>Halobacteriaceae</taxon>
        <taxon>Halanaeroarchaeum</taxon>
    </lineage>
</organism>
<keyword evidence="2" id="KW-1185">Reference proteome</keyword>
<accession>A0A0F7PAZ4</accession>
<dbReference type="EC" id="2.7.1.23" evidence="1"/>
<dbReference type="InterPro" id="IPR016064">
    <property type="entry name" value="NAD/diacylglycerol_kinase_sf"/>
</dbReference>
<dbReference type="AlphaFoldDB" id="A0A0F7PAZ4"/>
<dbReference type="GO" id="GO:0019674">
    <property type="term" value="P:NAD+ metabolic process"/>
    <property type="evidence" value="ECO:0007669"/>
    <property type="project" value="InterPro"/>
</dbReference>
<dbReference type="PATRIC" id="fig|1604004.4.peg.862"/>
<dbReference type="GeneID" id="25159015"/>
<dbReference type="OrthoDB" id="170401at2157"/>
<dbReference type="Proteomes" id="UP000069906">
    <property type="component" value="Chromosome"/>
</dbReference>
<dbReference type="SUPFAM" id="SSF111331">
    <property type="entry name" value="NAD kinase/diacylglycerol kinase-like"/>
    <property type="match status" value="1"/>
</dbReference>
<keyword evidence="1" id="KW-0418">Kinase</keyword>
<sequence length="255" mass="26355">MTSENRADPQSEIGVVGEDEAAIADRVRAAGASAAVVEPAGAAEVDTTIAVGKEALISLVREGVTGPVLPVGVDGSVPGVQESRLDGAIESLLNEDVGTTDQPLLRASVGTDHYVALMDIMTVTEEPAKISEFTIETRVRDRARTVDRVRADGVVVATAAGTPGYATAAGGPVIDPASSAVSVVPVGPFRIEQTHWTLELPVTLTVAREGAAVSLLVDDAEVAPVPTDEPVELTWGEPLTLVLTEQSRSSFAGEQ</sequence>
<proteinExistence type="predicted"/>
<protein>
    <submittedName>
        <fullName evidence="1">ATP-NAD/AcoX kinase</fullName>
        <ecNumber evidence="1">2.7.1.23</ecNumber>
    </submittedName>
</protein>
<evidence type="ECO:0000313" key="1">
    <source>
        <dbReference type="EMBL" id="AKH97320.1"/>
    </source>
</evidence>
<dbReference type="EMBL" id="CP008874">
    <property type="protein sequence ID" value="AKH97320.1"/>
    <property type="molecule type" value="Genomic_DNA"/>
</dbReference>
<dbReference type="GO" id="GO:0003951">
    <property type="term" value="F:NAD+ kinase activity"/>
    <property type="evidence" value="ECO:0007669"/>
    <property type="project" value="UniProtKB-EC"/>
</dbReference>
<dbReference type="HOGENOM" id="CLU_008831_2_0_2"/>
<dbReference type="Gene3D" id="2.60.200.30">
    <property type="entry name" value="Probable inorganic polyphosphate/atp-NAD kinase, domain 2"/>
    <property type="match status" value="1"/>
</dbReference>
<gene>
    <name evidence="1" type="primary">nadF</name>
    <name evidence="1" type="ORF">HLASF_0826</name>
</gene>
<evidence type="ECO:0000313" key="2">
    <source>
        <dbReference type="Proteomes" id="UP000069906"/>
    </source>
</evidence>
<dbReference type="InterPro" id="IPR017437">
    <property type="entry name" value="ATP-NAD_kinase_PpnK-typ_C"/>
</dbReference>
<dbReference type="RefSeq" id="WP_050048101.1">
    <property type="nucleotide sequence ID" value="NZ_CP008874.1"/>
</dbReference>
<dbReference type="KEGG" id="hsu:HLASF_0826"/>
<reference evidence="1 2" key="1">
    <citation type="journal article" date="2015" name="ISME J.">
        <title>Elemental sulfur and acetate can support life of a novel strictly anaerobic haloarchaeon.</title>
        <authorList>
            <person name="Sorokin D.Y."/>
            <person name="Kublanov I.V."/>
            <person name="Gavrilov S.N."/>
            <person name="Rojo D."/>
            <person name="Roman P."/>
            <person name="Golyshin P.N."/>
            <person name="Slepak V.Z."/>
            <person name="Smedile F."/>
            <person name="Ferrer M."/>
            <person name="Messina E."/>
            <person name="La Cono V."/>
            <person name="Yakimov M.M."/>
        </authorList>
    </citation>
    <scope>NUCLEOTIDE SEQUENCE [LARGE SCALE GENOMIC DNA]</scope>
    <source>
        <strain evidence="1 2">HSR2</strain>
    </source>
</reference>